<dbReference type="SUPFAM" id="SSF52266">
    <property type="entry name" value="SGNH hydrolase"/>
    <property type="match status" value="1"/>
</dbReference>
<dbReference type="Gene3D" id="3.40.50.1110">
    <property type="entry name" value="SGNH hydrolase"/>
    <property type="match status" value="1"/>
</dbReference>
<dbReference type="EMBL" id="AP006618">
    <property type="protein sequence ID" value="BAD57378.1"/>
    <property type="molecule type" value="Genomic_DNA"/>
</dbReference>
<dbReference type="KEGG" id="nfa:NFA_25310"/>
<dbReference type="CDD" id="cd01823">
    <property type="entry name" value="SEST_like"/>
    <property type="match status" value="1"/>
</dbReference>
<dbReference type="InterPro" id="IPR037460">
    <property type="entry name" value="SEST-like"/>
</dbReference>
<dbReference type="eggNOG" id="COG2755">
    <property type="taxonomic scope" value="Bacteria"/>
</dbReference>
<name>Q5YWR3_NOCFA</name>
<dbReference type="OrthoDB" id="5503950at2"/>
<evidence type="ECO:0000313" key="6">
    <source>
        <dbReference type="Proteomes" id="UP000006820"/>
    </source>
</evidence>
<dbReference type="GeneID" id="61133274"/>
<dbReference type="GO" id="GO:0019433">
    <property type="term" value="P:triglyceride catabolic process"/>
    <property type="evidence" value="ECO:0007669"/>
    <property type="project" value="TreeGrafter"/>
</dbReference>
<gene>
    <name evidence="5" type="ordered locus">NFA_25310</name>
</gene>
<dbReference type="AlphaFoldDB" id="Q5YWR3"/>
<feature type="disulfide bond" evidence="2">
    <location>
        <begin position="193"/>
        <end position="242"/>
    </location>
</feature>
<evidence type="ECO:0000256" key="3">
    <source>
        <dbReference type="SAM" id="SignalP"/>
    </source>
</evidence>
<dbReference type="GO" id="GO:0004806">
    <property type="term" value="F:triacylglycerol lipase activity"/>
    <property type="evidence" value="ECO:0007669"/>
    <property type="project" value="TreeGrafter"/>
</dbReference>
<keyword evidence="3" id="KW-0732">Signal</keyword>
<feature type="active site" description="Nucleophile" evidence="1">
    <location>
        <position position="47"/>
    </location>
</feature>
<dbReference type="InterPro" id="IPR036514">
    <property type="entry name" value="SGNH_hydro_sf"/>
</dbReference>
<organism evidence="5 6">
    <name type="scientific">Nocardia farcinica (strain IFM 10152)</name>
    <dbReference type="NCBI Taxonomy" id="247156"/>
    <lineage>
        <taxon>Bacteria</taxon>
        <taxon>Bacillati</taxon>
        <taxon>Actinomycetota</taxon>
        <taxon>Actinomycetes</taxon>
        <taxon>Mycobacteriales</taxon>
        <taxon>Nocardiaceae</taxon>
        <taxon>Nocardia</taxon>
    </lineage>
</organism>
<evidence type="ECO:0000313" key="5">
    <source>
        <dbReference type="EMBL" id="BAD57378.1"/>
    </source>
</evidence>
<feature type="disulfide bond" evidence="2">
    <location>
        <begin position="65"/>
        <end position="89"/>
    </location>
</feature>
<feature type="active site" evidence="1">
    <location>
        <position position="263"/>
    </location>
</feature>
<feature type="disulfide bond" evidence="2">
    <location>
        <begin position="137"/>
        <end position="147"/>
    </location>
</feature>
<reference evidence="5 6" key="1">
    <citation type="journal article" date="2004" name="Proc. Natl. Acad. Sci. U.S.A.">
        <title>The complete genomic sequence of Nocardia farcinica IFM 10152.</title>
        <authorList>
            <person name="Ishikawa J."/>
            <person name="Yamashita A."/>
            <person name="Mikami Y."/>
            <person name="Hoshino Y."/>
            <person name="Kurita H."/>
            <person name="Hotta K."/>
            <person name="Shiba T."/>
            <person name="Hattori M."/>
        </authorList>
    </citation>
    <scope>NUCLEOTIDE SEQUENCE [LARGE SCALE GENOMIC DNA]</scope>
    <source>
        <strain evidence="5 6">IFM 10152</strain>
    </source>
</reference>
<protein>
    <recommendedName>
        <fullName evidence="4">SGNH hydrolase-type esterase domain-containing protein</fullName>
    </recommendedName>
</protein>
<dbReference type="InterPro" id="IPR013830">
    <property type="entry name" value="SGNH_hydro"/>
</dbReference>
<dbReference type="RefSeq" id="WP_011209063.1">
    <property type="nucleotide sequence ID" value="NC_006361.1"/>
</dbReference>
<dbReference type="PANTHER" id="PTHR37981:SF1">
    <property type="entry name" value="SGNH HYDROLASE-TYPE ESTERASE DOMAIN-CONTAINING PROTEIN"/>
    <property type="match status" value="1"/>
</dbReference>
<feature type="signal peptide" evidence="3">
    <location>
        <begin position="1"/>
        <end position="27"/>
    </location>
</feature>
<keyword evidence="2" id="KW-1015">Disulfide bond</keyword>
<dbReference type="PANTHER" id="PTHR37981">
    <property type="entry name" value="LIPASE 2"/>
    <property type="match status" value="1"/>
</dbReference>
<keyword evidence="6" id="KW-1185">Reference proteome</keyword>
<dbReference type="Pfam" id="PF13472">
    <property type="entry name" value="Lipase_GDSL_2"/>
    <property type="match status" value="1"/>
</dbReference>
<feature type="domain" description="SGNH hydrolase-type esterase" evidence="4">
    <location>
        <begin position="43"/>
        <end position="270"/>
    </location>
</feature>
<evidence type="ECO:0000256" key="2">
    <source>
        <dbReference type="PIRSR" id="PIRSR637460-2"/>
    </source>
</evidence>
<sequence length="283" mass="29007">MPLGHRLAAAVAGLLALPGVLLPGATAAPTDGGAEYVAAEYVALGDSGAATTGVRDVDLGAPLLCARSTGNTPKLVAAELGLRLDDRTCSSAKIDHLSTSQGPGIAPQFDALGPATRLVTVHIGANDTGMTSYVVGCHLAGLGMGACTTDGWDAAIDGIADEYSAALERISQLAPKARVIVDGWPTYVRPGGCPELVGLRPEDAVLVQRAFDRLNAVVARAAAEHGADYVDARGPSEGRDMCAPAGVRWFDPVLATETLLPYHPTPQGMRGVADLIVAAVRAR</sequence>
<accession>Q5YWR3</accession>
<dbReference type="HOGENOM" id="CLU_038449_1_0_11"/>
<dbReference type="STRING" id="247156.NFA_25310"/>
<evidence type="ECO:0000256" key="1">
    <source>
        <dbReference type="PIRSR" id="PIRSR637460-1"/>
    </source>
</evidence>
<feature type="chain" id="PRO_5004264676" description="SGNH hydrolase-type esterase domain-containing protein" evidence="3">
    <location>
        <begin position="28"/>
        <end position="283"/>
    </location>
</feature>
<evidence type="ECO:0000259" key="4">
    <source>
        <dbReference type="Pfam" id="PF13472"/>
    </source>
</evidence>
<proteinExistence type="predicted"/>
<dbReference type="Proteomes" id="UP000006820">
    <property type="component" value="Chromosome"/>
</dbReference>